<proteinExistence type="predicted"/>
<dbReference type="GO" id="GO:0005829">
    <property type="term" value="C:cytosol"/>
    <property type="evidence" value="ECO:0007669"/>
    <property type="project" value="TreeGrafter"/>
</dbReference>
<dbReference type="EMBL" id="QKQS01000023">
    <property type="protein sequence ID" value="PZA11553.1"/>
    <property type="molecule type" value="Genomic_DNA"/>
</dbReference>
<feature type="binding site" evidence="15">
    <location>
        <begin position="27"/>
        <end position="34"/>
    </location>
    <ligand>
        <name>ATP</name>
        <dbReference type="ChEBI" id="CHEBI:30616"/>
    </ligand>
</feature>
<dbReference type="InterPro" id="IPR011604">
    <property type="entry name" value="PDDEXK-like_dom_sf"/>
</dbReference>
<keyword evidence="8" id="KW-0238">DNA-binding</keyword>
<dbReference type="GO" id="GO:0033202">
    <property type="term" value="C:DNA helicase complex"/>
    <property type="evidence" value="ECO:0007669"/>
    <property type="project" value="TreeGrafter"/>
</dbReference>
<keyword evidence="3" id="KW-0227">DNA damage</keyword>
<dbReference type="OrthoDB" id="9810135at2"/>
<dbReference type="GO" id="GO:0043138">
    <property type="term" value="F:3'-5' DNA helicase activity"/>
    <property type="evidence" value="ECO:0007669"/>
    <property type="project" value="UniProtKB-EC"/>
</dbReference>
<organism evidence="19 20">
    <name type="scientific">Rhodopseudomonas palustris</name>
    <dbReference type="NCBI Taxonomy" id="1076"/>
    <lineage>
        <taxon>Bacteria</taxon>
        <taxon>Pseudomonadati</taxon>
        <taxon>Pseudomonadota</taxon>
        <taxon>Alphaproteobacteria</taxon>
        <taxon>Hyphomicrobiales</taxon>
        <taxon>Nitrobacteraceae</taxon>
        <taxon>Rhodopseudomonas</taxon>
    </lineage>
</organism>
<dbReference type="Gene3D" id="3.90.320.10">
    <property type="match status" value="1"/>
</dbReference>
<dbReference type="NCBIfam" id="TIGR02784">
    <property type="entry name" value="addA_alphas"/>
    <property type="match status" value="1"/>
</dbReference>
<sequence>MSRLIPNEARARQEIASDPSASVFVSANAGSGKTHVLVQRVIRLLLDGVSPERILCITFTKAAAANMAERVFTTLGHWVKLDDDALSEAIRATGVKAVGPSLLAQARKLFACALETPGGLKVQTIHALCTRLLQQFPFEANVPARFSVLDDRDQAELMQRASLDVLLRAAAAPDSDAGRALAFAMTSAADVTFRDVVQEACMSRDRFMAWIAQAGSVERAMAQLSATLGVAPEDTREAADRDIVDGPNLPRSEWAAVAATFEGGSANDQAQARRLREALALTDAAQIEAYLQVFFTKDSGLRKSLITKKLGDGAPGLAERLQREGSRLAGLLERRRALALRERTRALLVIAAQVAGNIAREKRERGLLDYDDLIDKTLAMLDSGAAGWVHFKLDRGVDHVLIDEAQDTSPKQWKIVARLIDEFTAGEGARDGIKRTIFAVGDEKQSIFSFQGAVPKEFAEWRDLLQRRFTGAGLSFEKVAFNYSFRSGAAILQSVDHVFRDPAIYRSIHADSAYPLHQSLADAGPSLIDLWPLETPDDRPQIEGWQAPFDAVSETSPEVRLADKVRAEIGALIARGTQTGPMGRRRPLSYGDVLILVRRRGSAFDAVIQALKRGGIPVAGADRLKLTEHIAIIDLMNLADALLLPQDDLALAVALKSPLFGLDDDDLFKLAWQRKGSLRAALADHAAGDQKFAAVQRRLETYAARAQAETPFGFYAWLLGGDGSDSGRARILRRLGPEANDALDEFLELALSFEQKRAPSLQGFMAWLREADTEIKRDMEISRDEVRVMTVHGAKGLEAPVVFLIDTTSSPADTQRLNLIRLPGGNAAPGSVAAMVWAGRKADDPSVVEQARSAMIEETEDEYRRLLYVAMTRAADRLIVGGCMPGNRNEVRPHSWYDLISKGLESSGLVMQQVPPDGVIKRYCRPEDVIEETGAAVPSGEATVTSLPDWLRRPAPGLPSAEQVLRPSDAEEDDRRRLRPGESDASRSRALQRGMLVHRLLQSLPDIAAGDRSAAAGRFLARNAVDWSEEERGALAAQVLGLIADARFAAVFGPGSRAEVPIVGRLQRRGGPVLVSGQIDRLVVTETEVLIVDYKTNHAPPRIEAEAPRTYIRQLARYRAVLAAIYPQRIVRAALLWTEAAEIMEISAFALDAEQADLTVP</sequence>
<evidence type="ECO:0000256" key="13">
    <source>
        <dbReference type="ARBA" id="ARBA00034923"/>
    </source>
</evidence>
<dbReference type="Pfam" id="PF12705">
    <property type="entry name" value="PDDEXK_1"/>
    <property type="match status" value="1"/>
</dbReference>
<evidence type="ECO:0000259" key="17">
    <source>
        <dbReference type="PROSITE" id="PS51198"/>
    </source>
</evidence>
<comment type="caution">
    <text evidence="19">The sequence shown here is derived from an EMBL/GenBank/DDBJ whole genome shotgun (WGS) entry which is preliminary data.</text>
</comment>
<keyword evidence="2 15" id="KW-0547">Nucleotide-binding</keyword>
<dbReference type="InterPro" id="IPR027417">
    <property type="entry name" value="P-loop_NTPase"/>
</dbReference>
<evidence type="ECO:0000256" key="7">
    <source>
        <dbReference type="ARBA" id="ARBA00022840"/>
    </source>
</evidence>
<evidence type="ECO:0000256" key="9">
    <source>
        <dbReference type="ARBA" id="ARBA00023204"/>
    </source>
</evidence>
<keyword evidence="4 15" id="KW-0378">Hydrolase</keyword>
<dbReference type="PROSITE" id="PS51198">
    <property type="entry name" value="UVRD_HELICASE_ATP_BIND"/>
    <property type="match status" value="1"/>
</dbReference>
<dbReference type="Pfam" id="PF13361">
    <property type="entry name" value="UvrD_C"/>
    <property type="match status" value="1"/>
</dbReference>
<dbReference type="PANTHER" id="PTHR11070">
    <property type="entry name" value="UVRD / RECB / PCRA DNA HELICASE FAMILY MEMBER"/>
    <property type="match status" value="1"/>
</dbReference>
<evidence type="ECO:0000256" key="12">
    <source>
        <dbReference type="ARBA" id="ARBA00034808"/>
    </source>
</evidence>
<evidence type="ECO:0000256" key="2">
    <source>
        <dbReference type="ARBA" id="ARBA00022741"/>
    </source>
</evidence>
<keyword evidence="1" id="KW-0540">Nuclease</keyword>
<dbReference type="RefSeq" id="WP_110787639.1">
    <property type="nucleotide sequence ID" value="NZ_QKQS01000023.1"/>
</dbReference>
<dbReference type="InterPro" id="IPR014151">
    <property type="entry name" value="DNA_helicase_AddA"/>
</dbReference>
<reference evidence="19 20" key="1">
    <citation type="submission" date="2018-06" db="EMBL/GenBank/DDBJ databases">
        <title>Draft Whole-Genome Sequence of the purple photosynthetic bacterium Rhodospeudomonas palustris XCP.</title>
        <authorList>
            <person name="Rayyan A."/>
            <person name="Meyer T.E."/>
            <person name="Kyndt J.A."/>
        </authorList>
    </citation>
    <scope>NUCLEOTIDE SEQUENCE [LARGE SCALE GENOMIC DNA]</scope>
    <source>
        <strain evidence="19 20">XCP</strain>
    </source>
</reference>
<dbReference type="EC" id="5.6.2.4" evidence="12"/>
<keyword evidence="7 15" id="KW-0067">ATP-binding</keyword>
<dbReference type="Pfam" id="PF00580">
    <property type="entry name" value="UvrD-helicase"/>
    <property type="match status" value="1"/>
</dbReference>
<name>A0A323UHG3_RHOPL</name>
<evidence type="ECO:0000313" key="19">
    <source>
        <dbReference type="EMBL" id="PZA11553.1"/>
    </source>
</evidence>
<keyword evidence="10" id="KW-0413">Isomerase</keyword>
<dbReference type="GO" id="GO:0000725">
    <property type="term" value="P:recombinational repair"/>
    <property type="evidence" value="ECO:0007669"/>
    <property type="project" value="TreeGrafter"/>
</dbReference>
<dbReference type="AlphaFoldDB" id="A0A323UHG3"/>
<dbReference type="InterPro" id="IPR014017">
    <property type="entry name" value="DNA_helicase_UvrD-like_C"/>
</dbReference>
<dbReference type="InterPro" id="IPR000212">
    <property type="entry name" value="DNA_helicase_UvrD/REP"/>
</dbReference>
<keyword evidence="9" id="KW-0234">DNA repair</keyword>
<feature type="compositionally biased region" description="Basic and acidic residues" evidence="16">
    <location>
        <begin position="973"/>
        <end position="987"/>
    </location>
</feature>
<evidence type="ECO:0000256" key="5">
    <source>
        <dbReference type="ARBA" id="ARBA00022806"/>
    </source>
</evidence>
<dbReference type="GO" id="GO:0003677">
    <property type="term" value="F:DNA binding"/>
    <property type="evidence" value="ECO:0007669"/>
    <property type="project" value="UniProtKB-KW"/>
</dbReference>
<dbReference type="GO" id="GO:0004527">
    <property type="term" value="F:exonuclease activity"/>
    <property type="evidence" value="ECO:0007669"/>
    <property type="project" value="UniProtKB-KW"/>
</dbReference>
<feature type="domain" description="UvrD-like helicase ATP-binding" evidence="17">
    <location>
        <begin position="6"/>
        <end position="488"/>
    </location>
</feature>
<evidence type="ECO:0000256" key="15">
    <source>
        <dbReference type="PROSITE-ProRule" id="PRU00560"/>
    </source>
</evidence>
<dbReference type="PANTHER" id="PTHR11070:SF2">
    <property type="entry name" value="ATP-DEPENDENT DNA HELICASE SRS2"/>
    <property type="match status" value="1"/>
</dbReference>
<evidence type="ECO:0000256" key="10">
    <source>
        <dbReference type="ARBA" id="ARBA00023235"/>
    </source>
</evidence>
<evidence type="ECO:0000256" key="4">
    <source>
        <dbReference type="ARBA" id="ARBA00022801"/>
    </source>
</evidence>
<evidence type="ECO:0000256" key="8">
    <source>
        <dbReference type="ARBA" id="ARBA00023125"/>
    </source>
</evidence>
<dbReference type="Proteomes" id="UP000248134">
    <property type="component" value="Unassembled WGS sequence"/>
</dbReference>
<dbReference type="InterPro" id="IPR038726">
    <property type="entry name" value="PDDEXK_AddAB-type"/>
</dbReference>
<feature type="region of interest" description="Disordered" evidence="16">
    <location>
        <begin position="934"/>
        <end position="989"/>
    </location>
</feature>
<protein>
    <recommendedName>
        <fullName evidence="12">DNA 3'-5' helicase</fullName>
        <ecNumber evidence="12">5.6.2.4</ecNumber>
    </recommendedName>
    <alternativeName>
        <fullName evidence="13">DNA 3'-5' helicase II</fullName>
    </alternativeName>
</protein>
<dbReference type="SUPFAM" id="SSF52980">
    <property type="entry name" value="Restriction endonuclease-like"/>
    <property type="match status" value="1"/>
</dbReference>
<keyword evidence="5 15" id="KW-0347">Helicase</keyword>
<dbReference type="InterPro" id="IPR011335">
    <property type="entry name" value="Restrct_endonuc-II-like"/>
</dbReference>
<evidence type="ECO:0000256" key="6">
    <source>
        <dbReference type="ARBA" id="ARBA00022839"/>
    </source>
</evidence>
<dbReference type="PROSITE" id="PS51217">
    <property type="entry name" value="UVRD_HELICASE_CTER"/>
    <property type="match status" value="1"/>
</dbReference>
<comment type="catalytic activity">
    <reaction evidence="11">
        <text>Couples ATP hydrolysis with the unwinding of duplex DNA by translocating in the 3'-5' direction.</text>
        <dbReference type="EC" id="5.6.2.4"/>
    </reaction>
</comment>
<accession>A0A323UHG3</accession>
<evidence type="ECO:0000256" key="1">
    <source>
        <dbReference type="ARBA" id="ARBA00022722"/>
    </source>
</evidence>
<evidence type="ECO:0000256" key="3">
    <source>
        <dbReference type="ARBA" id="ARBA00022763"/>
    </source>
</evidence>
<dbReference type="SUPFAM" id="SSF52540">
    <property type="entry name" value="P-loop containing nucleoside triphosphate hydrolases"/>
    <property type="match status" value="1"/>
</dbReference>
<feature type="domain" description="UvrD-like helicase C-terminal" evidence="18">
    <location>
        <begin position="518"/>
        <end position="796"/>
    </location>
</feature>
<dbReference type="InterPro" id="IPR014016">
    <property type="entry name" value="UvrD-like_ATP-bd"/>
</dbReference>
<evidence type="ECO:0000313" key="20">
    <source>
        <dbReference type="Proteomes" id="UP000248134"/>
    </source>
</evidence>
<comment type="catalytic activity">
    <reaction evidence="14">
        <text>ATP + H2O = ADP + phosphate + H(+)</text>
        <dbReference type="Rhea" id="RHEA:13065"/>
        <dbReference type="ChEBI" id="CHEBI:15377"/>
        <dbReference type="ChEBI" id="CHEBI:15378"/>
        <dbReference type="ChEBI" id="CHEBI:30616"/>
        <dbReference type="ChEBI" id="CHEBI:43474"/>
        <dbReference type="ChEBI" id="CHEBI:456216"/>
        <dbReference type="EC" id="5.6.2.4"/>
    </reaction>
</comment>
<dbReference type="GO" id="GO:0005524">
    <property type="term" value="F:ATP binding"/>
    <property type="evidence" value="ECO:0007669"/>
    <property type="project" value="UniProtKB-UniRule"/>
</dbReference>
<gene>
    <name evidence="19" type="primary">addA</name>
    <name evidence="19" type="ORF">DNX69_15135</name>
</gene>
<evidence type="ECO:0000256" key="16">
    <source>
        <dbReference type="SAM" id="MobiDB-lite"/>
    </source>
</evidence>
<keyword evidence="6" id="KW-0269">Exonuclease</keyword>
<evidence type="ECO:0000256" key="14">
    <source>
        <dbReference type="ARBA" id="ARBA00048988"/>
    </source>
</evidence>
<dbReference type="Gene3D" id="3.40.50.300">
    <property type="entry name" value="P-loop containing nucleotide triphosphate hydrolases"/>
    <property type="match status" value="4"/>
</dbReference>
<evidence type="ECO:0000259" key="18">
    <source>
        <dbReference type="PROSITE" id="PS51217"/>
    </source>
</evidence>
<evidence type="ECO:0000256" key="11">
    <source>
        <dbReference type="ARBA" id="ARBA00034617"/>
    </source>
</evidence>